<dbReference type="GO" id="GO:0003700">
    <property type="term" value="F:DNA-binding transcription factor activity"/>
    <property type="evidence" value="ECO:0007669"/>
    <property type="project" value="InterPro"/>
</dbReference>
<dbReference type="Proteomes" id="UP000245754">
    <property type="component" value="Unassembled WGS sequence"/>
</dbReference>
<protein>
    <submittedName>
        <fullName evidence="6">LysR family transcriptional regulator</fullName>
    </submittedName>
</protein>
<dbReference type="InterPro" id="IPR036388">
    <property type="entry name" value="WH-like_DNA-bd_sf"/>
</dbReference>
<dbReference type="SUPFAM" id="SSF53850">
    <property type="entry name" value="Periplasmic binding protein-like II"/>
    <property type="match status" value="1"/>
</dbReference>
<name>A0A316ENT0_9BURK</name>
<organism evidence="6 7">
    <name type="scientific">Cupriavidus plantarum</name>
    <dbReference type="NCBI Taxonomy" id="942865"/>
    <lineage>
        <taxon>Bacteria</taxon>
        <taxon>Pseudomonadati</taxon>
        <taxon>Pseudomonadota</taxon>
        <taxon>Betaproteobacteria</taxon>
        <taxon>Burkholderiales</taxon>
        <taxon>Burkholderiaceae</taxon>
        <taxon>Cupriavidus</taxon>
    </lineage>
</organism>
<dbReference type="EMBL" id="QGGT01000003">
    <property type="protein sequence ID" value="PWK33938.1"/>
    <property type="molecule type" value="Genomic_DNA"/>
</dbReference>
<dbReference type="Gene3D" id="3.40.190.290">
    <property type="match status" value="1"/>
</dbReference>
<evidence type="ECO:0000259" key="5">
    <source>
        <dbReference type="PROSITE" id="PS50931"/>
    </source>
</evidence>
<dbReference type="GO" id="GO:0043565">
    <property type="term" value="F:sequence-specific DNA binding"/>
    <property type="evidence" value="ECO:0007669"/>
    <property type="project" value="TreeGrafter"/>
</dbReference>
<dbReference type="InterPro" id="IPR000847">
    <property type="entry name" value="LysR_HTH_N"/>
</dbReference>
<dbReference type="PANTHER" id="PTHR30537">
    <property type="entry name" value="HTH-TYPE TRANSCRIPTIONAL REGULATOR"/>
    <property type="match status" value="1"/>
</dbReference>
<evidence type="ECO:0000256" key="2">
    <source>
        <dbReference type="ARBA" id="ARBA00023015"/>
    </source>
</evidence>
<feature type="domain" description="HTH lysR-type" evidence="5">
    <location>
        <begin position="15"/>
        <end position="72"/>
    </location>
</feature>
<reference evidence="6 7" key="1">
    <citation type="submission" date="2018-05" db="EMBL/GenBank/DDBJ databases">
        <title>Genomic Encyclopedia of Type Strains, Phase IV (KMG-V): Genome sequencing to study the core and pangenomes of soil and plant-associated prokaryotes.</title>
        <authorList>
            <person name="Whitman W."/>
        </authorList>
    </citation>
    <scope>NUCLEOTIDE SEQUENCE [LARGE SCALE GENOMIC DNA]</scope>
    <source>
        <strain evidence="6 7">SLV-132</strain>
    </source>
</reference>
<keyword evidence="2" id="KW-0805">Transcription regulation</keyword>
<evidence type="ECO:0000256" key="4">
    <source>
        <dbReference type="ARBA" id="ARBA00023163"/>
    </source>
</evidence>
<comment type="similarity">
    <text evidence="1">Belongs to the LysR transcriptional regulatory family.</text>
</comment>
<dbReference type="PANTHER" id="PTHR30537:SF1">
    <property type="entry name" value="HTH-TYPE TRANSCRIPTIONAL REGULATOR PGRR"/>
    <property type="match status" value="1"/>
</dbReference>
<dbReference type="InterPro" id="IPR005119">
    <property type="entry name" value="LysR_subst-bd"/>
</dbReference>
<dbReference type="InterPro" id="IPR058163">
    <property type="entry name" value="LysR-type_TF_proteobact-type"/>
</dbReference>
<keyword evidence="4" id="KW-0804">Transcription</keyword>
<dbReference type="Gene3D" id="1.10.10.10">
    <property type="entry name" value="Winged helix-like DNA-binding domain superfamily/Winged helix DNA-binding domain"/>
    <property type="match status" value="1"/>
</dbReference>
<dbReference type="PROSITE" id="PS50931">
    <property type="entry name" value="HTH_LYSR"/>
    <property type="match status" value="1"/>
</dbReference>
<dbReference type="Pfam" id="PF03466">
    <property type="entry name" value="LysR_substrate"/>
    <property type="match status" value="1"/>
</dbReference>
<evidence type="ECO:0000256" key="1">
    <source>
        <dbReference type="ARBA" id="ARBA00009437"/>
    </source>
</evidence>
<dbReference type="GO" id="GO:0006351">
    <property type="term" value="P:DNA-templated transcription"/>
    <property type="evidence" value="ECO:0007669"/>
    <property type="project" value="TreeGrafter"/>
</dbReference>
<evidence type="ECO:0000313" key="7">
    <source>
        <dbReference type="Proteomes" id="UP000245754"/>
    </source>
</evidence>
<dbReference type="Pfam" id="PF00126">
    <property type="entry name" value="HTH_1"/>
    <property type="match status" value="1"/>
</dbReference>
<keyword evidence="3" id="KW-0238">DNA-binding</keyword>
<dbReference type="AlphaFoldDB" id="A0A316ENT0"/>
<dbReference type="FunFam" id="1.10.10.10:FF:000001">
    <property type="entry name" value="LysR family transcriptional regulator"/>
    <property type="match status" value="1"/>
</dbReference>
<evidence type="ECO:0000256" key="3">
    <source>
        <dbReference type="ARBA" id="ARBA00023125"/>
    </source>
</evidence>
<accession>A0A316ENT0</accession>
<dbReference type="RefSeq" id="WP_109584017.1">
    <property type="nucleotide sequence ID" value="NZ_QGGT01000003.1"/>
</dbReference>
<proteinExistence type="inferred from homology"/>
<keyword evidence="7" id="KW-1185">Reference proteome</keyword>
<sequence>MPVTQKPLPPAPGTVSLPGLIAFESVARHLNFTRAAAEMEITPTAISRTIKLLEASMRVRLFNRTTRSVSLTEAGTQLLQTLGPALDQIRRSVQEVGDASGAVRGQLRINTSYVAHATLIRPHLREFLTRYPELAVEVSVEHGLSDIVAGGFDVGIRLGRALQKDMIAVPIGPPQRLLVVGAPAYVKARGKPRRPDQLLQHDCIRQRIGNRGQFLPWDFRVGNEPLTIDIQGRLVFSEMRSALEAACDGNGLAFVFEHFAHKALEDGLVVPLLETFTRAREPFYVYYPNRAQMPGKLRAFLQFFQDKCRAAA</sequence>
<gene>
    <name evidence="6" type="ORF">C7419_103257</name>
</gene>
<dbReference type="SUPFAM" id="SSF46785">
    <property type="entry name" value="Winged helix' DNA-binding domain"/>
    <property type="match status" value="1"/>
</dbReference>
<comment type="caution">
    <text evidence="6">The sequence shown here is derived from an EMBL/GenBank/DDBJ whole genome shotgun (WGS) entry which is preliminary data.</text>
</comment>
<evidence type="ECO:0000313" key="6">
    <source>
        <dbReference type="EMBL" id="PWK33938.1"/>
    </source>
</evidence>
<dbReference type="InterPro" id="IPR036390">
    <property type="entry name" value="WH_DNA-bd_sf"/>
</dbReference>